<accession>A0A375Z086</accession>
<dbReference type="RefSeq" id="WP_113963947.1">
    <property type="nucleotide sequence ID" value="NZ_UEGW01000001.1"/>
</dbReference>
<evidence type="ECO:0008006" key="4">
    <source>
        <dbReference type="Google" id="ProtNLM"/>
    </source>
</evidence>
<proteinExistence type="predicted"/>
<evidence type="ECO:0000256" key="1">
    <source>
        <dbReference type="SAM" id="MobiDB-lite"/>
    </source>
</evidence>
<evidence type="ECO:0000313" key="2">
    <source>
        <dbReference type="EMBL" id="SRX94549.1"/>
    </source>
</evidence>
<feature type="compositionally biased region" description="Low complexity" evidence="1">
    <location>
        <begin position="111"/>
        <end position="126"/>
    </location>
</feature>
<protein>
    <recommendedName>
        <fullName evidence="4">ESX-1 secretion-associated protein</fullName>
    </recommendedName>
</protein>
<name>A0A375Z086_MYCSH</name>
<feature type="compositionally biased region" description="Gly residues" evidence="1">
    <location>
        <begin position="127"/>
        <end position="145"/>
    </location>
</feature>
<sequence>MSQDNLFTQTDGLRSFAQSHADVVSGLTGLLNTAAEASGVQTTHGPIASAVHTALSSALSARHGSMQNVVNIGRNLTESLQAAAHAYEQVDQRYGDKARAAGEAIGDARGTRAGAARGGVPATGGTPTTGGLAGAGSGAAAGAGSGASVAGQVAGQLGQVGSQLGQAATGMFKGQAGGGKSPGLQQVVQPLMQGAQQIVQTAQGHGGHGEAQLASESHEQAAPGDNTTSGKAPTEQVTLARDASPKTGETPA</sequence>
<organism evidence="2 3">
    <name type="scientific">Mycobacterium shimoidei</name>
    <dbReference type="NCBI Taxonomy" id="29313"/>
    <lineage>
        <taxon>Bacteria</taxon>
        <taxon>Bacillati</taxon>
        <taxon>Actinomycetota</taxon>
        <taxon>Actinomycetes</taxon>
        <taxon>Mycobacteriales</taxon>
        <taxon>Mycobacteriaceae</taxon>
        <taxon>Mycobacterium</taxon>
    </lineage>
</organism>
<evidence type="ECO:0000313" key="3">
    <source>
        <dbReference type="Proteomes" id="UP000252015"/>
    </source>
</evidence>
<feature type="compositionally biased region" description="Polar residues" evidence="1">
    <location>
        <begin position="225"/>
        <end position="237"/>
    </location>
</feature>
<dbReference type="EMBL" id="UEGW01000001">
    <property type="protein sequence ID" value="SRX94549.1"/>
    <property type="molecule type" value="Genomic_DNA"/>
</dbReference>
<dbReference type="Proteomes" id="UP000252015">
    <property type="component" value="Unassembled WGS sequence"/>
</dbReference>
<feature type="region of interest" description="Disordered" evidence="1">
    <location>
        <begin position="109"/>
        <end position="146"/>
    </location>
</feature>
<keyword evidence="3" id="KW-1185">Reference proteome</keyword>
<dbReference type="STRING" id="29313.BHQ16_03205"/>
<dbReference type="GO" id="GO:0009306">
    <property type="term" value="P:protein secretion"/>
    <property type="evidence" value="ECO:0007669"/>
    <property type="project" value="InterPro"/>
</dbReference>
<dbReference type="InterPro" id="IPR022536">
    <property type="entry name" value="EspC"/>
</dbReference>
<dbReference type="Pfam" id="PF10824">
    <property type="entry name" value="T7SS_ESX_EspC"/>
    <property type="match status" value="1"/>
</dbReference>
<reference evidence="2 3" key="1">
    <citation type="submission" date="2018-05" db="EMBL/GenBank/DDBJ databases">
        <authorList>
            <consortium name="IHU Genomes"/>
        </authorList>
    </citation>
    <scope>NUCLEOTIDE SEQUENCE [LARGE SCALE GENOMIC DNA]</scope>
    <source>
        <strain evidence="2 3">P7336</strain>
    </source>
</reference>
<feature type="region of interest" description="Disordered" evidence="1">
    <location>
        <begin position="200"/>
        <end position="252"/>
    </location>
</feature>
<dbReference type="AlphaFoldDB" id="A0A375Z086"/>
<gene>
    <name evidence="2" type="ORF">MSP7336_02806</name>
</gene>